<comment type="caution">
    <text evidence="1">The sequence shown here is derived from an EMBL/GenBank/DDBJ whole genome shotgun (WGS) entry which is preliminary data.</text>
</comment>
<gene>
    <name evidence="1" type="primary">Acey_s0088.g2175</name>
    <name evidence="1" type="ORF">Y032_0088g2175</name>
</gene>
<sequence length="79" mass="8886">MLGQGHFWVLCSTSRLMLYTAIQTRCMRQTNASICGRLSMKTGQRGMYFFDKKNTPVLQAANECVSAASTMRLVLSFII</sequence>
<evidence type="ECO:0000313" key="1">
    <source>
        <dbReference type="EMBL" id="EYC04388.1"/>
    </source>
</evidence>
<protein>
    <submittedName>
        <fullName evidence="1">Uncharacterized protein</fullName>
    </submittedName>
</protein>
<dbReference type="AlphaFoldDB" id="A0A016TPI9"/>
<dbReference type="Proteomes" id="UP000024635">
    <property type="component" value="Unassembled WGS sequence"/>
</dbReference>
<evidence type="ECO:0000313" key="2">
    <source>
        <dbReference type="Proteomes" id="UP000024635"/>
    </source>
</evidence>
<name>A0A016TPI9_9BILA</name>
<reference evidence="2" key="1">
    <citation type="journal article" date="2015" name="Nat. Genet.">
        <title>The genome and transcriptome of the zoonotic hookworm Ancylostoma ceylanicum identify infection-specific gene families.</title>
        <authorList>
            <person name="Schwarz E.M."/>
            <person name="Hu Y."/>
            <person name="Antoshechkin I."/>
            <person name="Miller M.M."/>
            <person name="Sternberg P.W."/>
            <person name="Aroian R.V."/>
        </authorList>
    </citation>
    <scope>NUCLEOTIDE SEQUENCE</scope>
    <source>
        <strain evidence="2">HY135</strain>
    </source>
</reference>
<accession>A0A016TPI9</accession>
<dbReference type="EMBL" id="JARK01001424">
    <property type="protein sequence ID" value="EYC04388.1"/>
    <property type="molecule type" value="Genomic_DNA"/>
</dbReference>
<proteinExistence type="predicted"/>
<keyword evidence="2" id="KW-1185">Reference proteome</keyword>
<organism evidence="1 2">
    <name type="scientific">Ancylostoma ceylanicum</name>
    <dbReference type="NCBI Taxonomy" id="53326"/>
    <lineage>
        <taxon>Eukaryota</taxon>
        <taxon>Metazoa</taxon>
        <taxon>Ecdysozoa</taxon>
        <taxon>Nematoda</taxon>
        <taxon>Chromadorea</taxon>
        <taxon>Rhabditida</taxon>
        <taxon>Rhabditina</taxon>
        <taxon>Rhabditomorpha</taxon>
        <taxon>Strongyloidea</taxon>
        <taxon>Ancylostomatidae</taxon>
        <taxon>Ancylostomatinae</taxon>
        <taxon>Ancylostoma</taxon>
    </lineage>
</organism>